<keyword evidence="5" id="KW-0812">Transmembrane</keyword>
<evidence type="ECO:0000256" key="3">
    <source>
        <dbReference type="ARBA" id="ARBA00023295"/>
    </source>
</evidence>
<evidence type="ECO:0000256" key="2">
    <source>
        <dbReference type="ARBA" id="ARBA00022801"/>
    </source>
</evidence>
<protein>
    <submittedName>
        <fullName evidence="9">Uncharacterized protein LOC116200926 isoform X1</fullName>
    </submittedName>
</protein>
<dbReference type="GeneID" id="116200926"/>
<dbReference type="Gene3D" id="2.115.10.20">
    <property type="entry name" value="Glycosyl hydrolase domain, family 43"/>
    <property type="match status" value="1"/>
</dbReference>
<accession>A0A218VZF8</accession>
<dbReference type="EMBL" id="MTKT01005569">
    <property type="protein sequence ID" value="OWM65683.1"/>
    <property type="molecule type" value="Genomic_DNA"/>
</dbReference>
<keyword evidence="8" id="KW-1185">Reference proteome</keyword>
<dbReference type="AlphaFoldDB" id="A0A218VZF8"/>
<reference evidence="6" key="2">
    <citation type="submission" date="2017-06" db="EMBL/GenBank/DDBJ databases">
        <title>The pomegranate genome and the genomics of punicalagin biosynthesis.</title>
        <authorList>
            <person name="Xu C."/>
        </authorList>
    </citation>
    <scope>NUCLEOTIDE SEQUENCE [LARGE SCALE GENOMIC DNA]</scope>
    <source>
        <tissue evidence="6">Fresh leaf</tissue>
    </source>
</reference>
<gene>
    <name evidence="9" type="primary">LOC116200926</name>
    <name evidence="6" type="ORF">CDL15_Pgr017180</name>
</gene>
<evidence type="ECO:0000313" key="7">
    <source>
        <dbReference type="Proteomes" id="UP000197138"/>
    </source>
</evidence>
<dbReference type="OrthoDB" id="9970295at2759"/>
<comment type="similarity">
    <text evidence="1 4">Belongs to the glycosyl hydrolase 43 family.</text>
</comment>
<dbReference type="SUPFAM" id="SSF75005">
    <property type="entry name" value="Arabinanase/levansucrase/invertase"/>
    <property type="match status" value="1"/>
</dbReference>
<keyword evidence="3 4" id="KW-0326">Glycosidase</keyword>
<evidence type="ECO:0000313" key="8">
    <source>
        <dbReference type="Proteomes" id="UP000515151"/>
    </source>
</evidence>
<dbReference type="InterPro" id="IPR023296">
    <property type="entry name" value="Glyco_hydro_beta-prop_sf"/>
</dbReference>
<keyword evidence="5" id="KW-0472">Membrane</keyword>
<keyword evidence="2 4" id="KW-0378">Hydrolase</keyword>
<dbReference type="Proteomes" id="UP000515151">
    <property type="component" value="Chromosome 3"/>
</dbReference>
<name>A0A218VZF8_PUNGR</name>
<evidence type="ECO:0000313" key="9">
    <source>
        <dbReference type="RefSeq" id="XP_031387754.1"/>
    </source>
</evidence>
<reference evidence="9" key="4">
    <citation type="submission" date="2025-04" db="UniProtKB">
        <authorList>
            <consortium name="RefSeq"/>
        </authorList>
    </citation>
    <scope>IDENTIFICATION</scope>
    <source>
        <tissue evidence="9">Leaf</tissue>
    </source>
</reference>
<dbReference type="InterPro" id="IPR006710">
    <property type="entry name" value="Glyco_hydro_43"/>
</dbReference>
<sequence length="504" mass="57341">MTGNLGVHRFRAVSDCTALIAAFFGDKKEDKVRLRLKYRKPTTFPCNAGSRFSFTALVWTLVGLLLVFHLVSICHKDNIHHGEIQSRTSGFLRRPIYHELEVIEEVKNINIPPPRGKRSSRAPKRKHHKRFSPIIEEFLDEDSQLRHVFFPNRKNSIDPIGMTGNDSSYYFPGRVWLDTDGNPIQAHGGGILHDEGSETYYWYGEYKEGPTYRAHKKGAARVDIIGVGCYSSKDLWTWKNEGIVLAAEELNATHDLHKSNVLERPKVVHNEKTGKYVMWMHIDDANYTKASAGVAVSDRPTGPFQYLGSKRPHGCDSRDMTVFKDDDGSAYIVYSSENNSVLHMGPLTENYLDVEDVMKRVLIGQHREAPALFKYRGTYYMITSGCTGWAPNEALAHAAESVMGPWETLGNPCVGANKVFRQTTFFAQSTFVFPIPGHPGLFIFMADRWNPSNLRDSRYVWLPLIVAGPPDQPLEFGFGFPLWSRVSIYWHRKWRLPSGWSTLR</sequence>
<dbReference type="GO" id="GO:0005975">
    <property type="term" value="P:carbohydrate metabolic process"/>
    <property type="evidence" value="ECO:0007669"/>
    <property type="project" value="InterPro"/>
</dbReference>
<dbReference type="CDD" id="cd18825">
    <property type="entry name" value="GH43_CtGH43-like"/>
    <property type="match status" value="1"/>
</dbReference>
<evidence type="ECO:0000313" key="6">
    <source>
        <dbReference type="EMBL" id="OWM65683.1"/>
    </source>
</evidence>
<dbReference type="PANTHER" id="PTHR22925">
    <property type="entry name" value="GLYCOSYL HYDROLASE 43 FAMILY MEMBER"/>
    <property type="match status" value="1"/>
</dbReference>
<evidence type="ECO:0000256" key="4">
    <source>
        <dbReference type="RuleBase" id="RU361187"/>
    </source>
</evidence>
<reference evidence="7" key="1">
    <citation type="journal article" date="2017" name="Plant J.">
        <title>The pomegranate (Punica granatum L.) genome and the genomics of punicalagin biosynthesis.</title>
        <authorList>
            <person name="Qin G."/>
            <person name="Xu C."/>
            <person name="Ming R."/>
            <person name="Tang H."/>
            <person name="Guyot R."/>
            <person name="Kramer E.M."/>
            <person name="Hu Y."/>
            <person name="Yi X."/>
            <person name="Qi Y."/>
            <person name="Xu X."/>
            <person name="Gao Z."/>
            <person name="Pan H."/>
            <person name="Jian J."/>
            <person name="Tian Y."/>
            <person name="Yue Z."/>
            <person name="Xu Y."/>
        </authorList>
    </citation>
    <scope>NUCLEOTIDE SEQUENCE [LARGE SCALE GENOMIC DNA]</scope>
    <source>
        <strain evidence="7">cv. Dabenzi</strain>
    </source>
</reference>
<feature type="transmembrane region" description="Helical" evidence="5">
    <location>
        <begin position="52"/>
        <end position="71"/>
    </location>
</feature>
<dbReference type="GO" id="GO:0004553">
    <property type="term" value="F:hydrolase activity, hydrolyzing O-glycosyl compounds"/>
    <property type="evidence" value="ECO:0007669"/>
    <property type="project" value="InterPro"/>
</dbReference>
<organism evidence="6 7">
    <name type="scientific">Punica granatum</name>
    <name type="common">Pomegranate</name>
    <dbReference type="NCBI Taxonomy" id="22663"/>
    <lineage>
        <taxon>Eukaryota</taxon>
        <taxon>Viridiplantae</taxon>
        <taxon>Streptophyta</taxon>
        <taxon>Embryophyta</taxon>
        <taxon>Tracheophyta</taxon>
        <taxon>Spermatophyta</taxon>
        <taxon>Magnoliopsida</taxon>
        <taxon>eudicotyledons</taxon>
        <taxon>Gunneridae</taxon>
        <taxon>Pentapetalae</taxon>
        <taxon>rosids</taxon>
        <taxon>malvids</taxon>
        <taxon>Myrtales</taxon>
        <taxon>Lythraceae</taxon>
        <taxon>Punica</taxon>
    </lineage>
</organism>
<evidence type="ECO:0000256" key="5">
    <source>
        <dbReference type="SAM" id="Phobius"/>
    </source>
</evidence>
<dbReference type="RefSeq" id="XP_031387754.1">
    <property type="nucleotide sequence ID" value="XM_031531894.1"/>
</dbReference>
<dbReference type="Proteomes" id="UP000197138">
    <property type="component" value="Unassembled WGS sequence"/>
</dbReference>
<dbReference type="Pfam" id="PF04616">
    <property type="entry name" value="Glyco_hydro_43"/>
    <property type="match status" value="1"/>
</dbReference>
<evidence type="ECO:0000256" key="1">
    <source>
        <dbReference type="ARBA" id="ARBA00009865"/>
    </source>
</evidence>
<keyword evidence="5" id="KW-1133">Transmembrane helix</keyword>
<reference evidence="8" key="3">
    <citation type="journal article" date="2020" name="Plant Biotechnol. J.">
        <title>The pomegranate (Punica granatum L.) draft genome dissects genetic divergence between soft- and hard-seeded cultivars.</title>
        <authorList>
            <person name="Luo X."/>
            <person name="Li H."/>
            <person name="Wu Z."/>
            <person name="Yao W."/>
            <person name="Zhao P."/>
            <person name="Cao D."/>
            <person name="Yu H."/>
            <person name="Li K."/>
            <person name="Poudel K."/>
            <person name="Zhao D."/>
            <person name="Zhang F."/>
            <person name="Xia X."/>
            <person name="Chen L."/>
            <person name="Wang Q."/>
            <person name="Jing D."/>
            <person name="Cao S."/>
        </authorList>
    </citation>
    <scope>NUCLEOTIDE SEQUENCE [LARGE SCALE GENOMIC DNA]</scope>
</reference>
<proteinExistence type="inferred from homology"/>
<dbReference type="PANTHER" id="PTHR22925:SF3">
    <property type="entry name" value="GLYCOSYL HYDROLASE FAMILY PROTEIN 43"/>
    <property type="match status" value="1"/>
</dbReference>